<dbReference type="SUPFAM" id="SSF50118">
    <property type="entry name" value="Cell growth inhibitor/plasmid maintenance toxic component"/>
    <property type="match status" value="1"/>
</dbReference>
<protein>
    <recommendedName>
        <fullName evidence="5">Type II toxin-antitoxin system PemK/MazF family toxin</fullName>
    </recommendedName>
</protein>
<comment type="caution">
    <text evidence="3">The sequence shown here is derived from an EMBL/GenBank/DDBJ whole genome shotgun (WGS) entry which is preliminary data.</text>
</comment>
<organism evidence="3 4">
    <name type="scientific">Schaalia odontolytica</name>
    <dbReference type="NCBI Taxonomy" id="1660"/>
    <lineage>
        <taxon>Bacteria</taxon>
        <taxon>Bacillati</taxon>
        <taxon>Actinomycetota</taxon>
        <taxon>Actinomycetes</taxon>
        <taxon>Actinomycetales</taxon>
        <taxon>Actinomycetaceae</taxon>
        <taxon>Schaalia</taxon>
    </lineage>
</organism>
<dbReference type="RefSeq" id="WP_101601233.1">
    <property type="nucleotide sequence ID" value="NZ_PKKM01000004.1"/>
</dbReference>
<dbReference type="EMBL" id="PKKM01000004">
    <property type="protein sequence ID" value="PKY64891.1"/>
    <property type="molecule type" value="Genomic_DNA"/>
</dbReference>
<evidence type="ECO:0008006" key="5">
    <source>
        <dbReference type="Google" id="ProtNLM"/>
    </source>
</evidence>
<dbReference type="GO" id="GO:0003677">
    <property type="term" value="F:DNA binding"/>
    <property type="evidence" value="ECO:0007669"/>
    <property type="project" value="InterPro"/>
</dbReference>
<name>A0A2I1I192_9ACTO</name>
<sequence>MTASEAAPAPWEIWHARFNFDDRGYKFRPVLVLACSQDGLLAAMITSASNKLSLPLDTPLEDWRAAGLTKASLVRVGRIALLPPTYLDTAGRIGRLSPHDAHRVSQTLAALPR</sequence>
<reference evidence="3 4" key="1">
    <citation type="submission" date="2017-12" db="EMBL/GenBank/DDBJ databases">
        <title>Phylogenetic diversity of female urinary microbiome.</title>
        <authorList>
            <person name="Thomas-White K."/>
            <person name="Wolfe A.J."/>
        </authorList>
    </citation>
    <scope>NUCLEOTIDE SEQUENCE [LARGE SCALE GENOMIC DNA]</scope>
    <source>
        <strain evidence="3 4">UMB0018</strain>
    </source>
</reference>
<gene>
    <name evidence="3" type="ORF">CYJ22_03865</name>
</gene>
<evidence type="ECO:0000256" key="1">
    <source>
        <dbReference type="ARBA" id="ARBA00007521"/>
    </source>
</evidence>
<dbReference type="Gene3D" id="2.30.30.110">
    <property type="match status" value="1"/>
</dbReference>
<accession>A0A2I1I192</accession>
<dbReference type="AlphaFoldDB" id="A0A2I1I192"/>
<dbReference type="InterPro" id="IPR003477">
    <property type="entry name" value="PemK-like"/>
</dbReference>
<evidence type="ECO:0000313" key="3">
    <source>
        <dbReference type="EMBL" id="PKY64891.1"/>
    </source>
</evidence>
<evidence type="ECO:0000313" key="4">
    <source>
        <dbReference type="Proteomes" id="UP000234198"/>
    </source>
</evidence>
<dbReference type="Proteomes" id="UP000234198">
    <property type="component" value="Unassembled WGS sequence"/>
</dbReference>
<comment type="similarity">
    <text evidence="1">Belongs to the PemK/MazF family.</text>
</comment>
<dbReference type="InterPro" id="IPR011067">
    <property type="entry name" value="Plasmid_toxin/cell-grow_inhib"/>
</dbReference>
<evidence type="ECO:0000256" key="2">
    <source>
        <dbReference type="ARBA" id="ARBA00022649"/>
    </source>
</evidence>
<proteinExistence type="inferred from homology"/>
<dbReference type="Pfam" id="PF02452">
    <property type="entry name" value="PemK_toxin"/>
    <property type="match status" value="1"/>
</dbReference>
<keyword evidence="2" id="KW-1277">Toxin-antitoxin system</keyword>